<dbReference type="InterPro" id="IPR011251">
    <property type="entry name" value="Luciferase-like_dom"/>
</dbReference>
<dbReference type="RefSeq" id="WP_185051398.1">
    <property type="nucleotide sequence ID" value="NZ_BAABIX010000007.1"/>
</dbReference>
<accession>A0A840P7D8</accession>
<dbReference type="Pfam" id="PF00296">
    <property type="entry name" value="Bac_luciferase"/>
    <property type="match status" value="1"/>
</dbReference>
<keyword evidence="1" id="KW-0285">Flavoprotein</keyword>
<protein>
    <submittedName>
        <fullName evidence="6">Alkanesulfonate monooxygenase SsuD/methylene tetrahydromethanopterin reductase-like flavin-dependent oxidoreductase (Luciferase family)</fullName>
    </submittedName>
</protein>
<keyword evidence="3" id="KW-0560">Oxidoreductase</keyword>
<dbReference type="GO" id="GO:0008726">
    <property type="term" value="F:alkanesulfonate monooxygenase activity"/>
    <property type="evidence" value="ECO:0007669"/>
    <property type="project" value="TreeGrafter"/>
</dbReference>
<evidence type="ECO:0000259" key="5">
    <source>
        <dbReference type="Pfam" id="PF00296"/>
    </source>
</evidence>
<dbReference type="InterPro" id="IPR036661">
    <property type="entry name" value="Luciferase-like_sf"/>
</dbReference>
<dbReference type="PANTHER" id="PTHR42847:SF4">
    <property type="entry name" value="ALKANESULFONATE MONOOXYGENASE-RELATED"/>
    <property type="match status" value="1"/>
</dbReference>
<keyword evidence="2" id="KW-0288">FMN</keyword>
<dbReference type="PANTHER" id="PTHR42847">
    <property type="entry name" value="ALKANESULFONATE MONOOXYGENASE"/>
    <property type="match status" value="1"/>
</dbReference>
<evidence type="ECO:0000256" key="4">
    <source>
        <dbReference type="ARBA" id="ARBA00023033"/>
    </source>
</evidence>
<dbReference type="SUPFAM" id="SSF51679">
    <property type="entry name" value="Bacterial luciferase-like"/>
    <property type="match status" value="1"/>
</dbReference>
<reference evidence="6 7" key="1">
    <citation type="submission" date="2020-08" db="EMBL/GenBank/DDBJ databases">
        <title>Genomic Encyclopedia of Type Strains, Phase IV (KMG-IV): sequencing the most valuable type-strain genomes for metagenomic binning, comparative biology and taxonomic classification.</title>
        <authorList>
            <person name="Goeker M."/>
        </authorList>
    </citation>
    <scope>NUCLEOTIDE SEQUENCE [LARGE SCALE GENOMIC DNA]</scope>
    <source>
        <strain evidence="6 7">DSM 45615</strain>
    </source>
</reference>
<name>A0A840P7D8_9ACTN</name>
<proteinExistence type="predicted"/>
<dbReference type="Proteomes" id="UP000578449">
    <property type="component" value="Unassembled WGS sequence"/>
</dbReference>
<keyword evidence="4 6" id="KW-0503">Monooxygenase</keyword>
<gene>
    <name evidence="6" type="ORF">HNP84_004238</name>
</gene>
<evidence type="ECO:0000313" key="6">
    <source>
        <dbReference type="EMBL" id="MBB5134506.1"/>
    </source>
</evidence>
<feature type="domain" description="Luciferase-like" evidence="5">
    <location>
        <begin position="28"/>
        <end position="239"/>
    </location>
</feature>
<dbReference type="InterPro" id="IPR050172">
    <property type="entry name" value="SsuD_RutA_monooxygenase"/>
</dbReference>
<dbReference type="Gene3D" id="3.20.20.30">
    <property type="entry name" value="Luciferase-like domain"/>
    <property type="match status" value="1"/>
</dbReference>
<dbReference type="AlphaFoldDB" id="A0A840P7D8"/>
<evidence type="ECO:0000256" key="3">
    <source>
        <dbReference type="ARBA" id="ARBA00023002"/>
    </source>
</evidence>
<dbReference type="EMBL" id="JACHGN010000008">
    <property type="protein sequence ID" value="MBB5134506.1"/>
    <property type="molecule type" value="Genomic_DNA"/>
</dbReference>
<sequence length="305" mass="32231">MSELKIGTGLPMAMDELEDPRRMPVPTAARLIEELGFESLWVPDLIIGDGTPALEAALTLAAAAASTERVRLGFSVLTLPLRSPAWVATQIATLHVLSEGRLLLGVGSGGFPDSPFWHAVGVPGRERGARTDATLRMLPHLLSGKPTEIVPGSPPLTLAPAAPMPPVLVGGNSPVAMRRAVEYGGWFPSLISPDDLRPAVARLRELAEERAVPAPSVTVGAHLIVGDDESARAVRDSFVRDLIRTHKMPPETAAKVPMVASSPAELAEIFAAYEAAGADRIVTGPDNGDYRSGLEMIMEARSLLG</sequence>
<keyword evidence="7" id="KW-1185">Reference proteome</keyword>
<evidence type="ECO:0000256" key="2">
    <source>
        <dbReference type="ARBA" id="ARBA00022643"/>
    </source>
</evidence>
<organism evidence="6 7">
    <name type="scientific">Thermocatellispora tengchongensis</name>
    <dbReference type="NCBI Taxonomy" id="1073253"/>
    <lineage>
        <taxon>Bacteria</taxon>
        <taxon>Bacillati</taxon>
        <taxon>Actinomycetota</taxon>
        <taxon>Actinomycetes</taxon>
        <taxon>Streptosporangiales</taxon>
        <taxon>Streptosporangiaceae</taxon>
        <taxon>Thermocatellispora</taxon>
    </lineage>
</organism>
<dbReference type="GO" id="GO:0046306">
    <property type="term" value="P:alkanesulfonate catabolic process"/>
    <property type="evidence" value="ECO:0007669"/>
    <property type="project" value="TreeGrafter"/>
</dbReference>
<evidence type="ECO:0000256" key="1">
    <source>
        <dbReference type="ARBA" id="ARBA00022630"/>
    </source>
</evidence>
<evidence type="ECO:0000313" key="7">
    <source>
        <dbReference type="Proteomes" id="UP000578449"/>
    </source>
</evidence>
<comment type="caution">
    <text evidence="6">The sequence shown here is derived from an EMBL/GenBank/DDBJ whole genome shotgun (WGS) entry which is preliminary data.</text>
</comment>